<gene>
    <name evidence="1" type="ORF">HMPREF0724_13429</name>
</gene>
<keyword evidence="2" id="KW-1185">Reference proteome</keyword>
<evidence type="ECO:0000313" key="2">
    <source>
        <dbReference type="Proteomes" id="UP000004245"/>
    </source>
</evidence>
<organism evidence="1 2">
    <name type="scientific">Prescottella equi ATCC 33707</name>
    <dbReference type="NCBI Taxonomy" id="525370"/>
    <lineage>
        <taxon>Bacteria</taxon>
        <taxon>Bacillati</taxon>
        <taxon>Actinomycetota</taxon>
        <taxon>Actinomycetes</taxon>
        <taxon>Mycobacteriales</taxon>
        <taxon>Nocardiaceae</taxon>
        <taxon>Prescottella</taxon>
    </lineage>
</organism>
<accession>E9T4K9</accession>
<sequence>MVFDRYSTVRHVVGGRVVGLASCRCASGGPVGFRRRGGARQAGVSWLLWL</sequence>
<reference evidence="1" key="1">
    <citation type="submission" date="2011-01" db="EMBL/GenBank/DDBJ databases">
        <authorList>
            <person name="Muzny D."/>
            <person name="Qin X."/>
            <person name="Buhay C."/>
            <person name="Dugan-Rocha S."/>
            <person name="Ding Y."/>
            <person name="Chen G."/>
            <person name="Hawes A."/>
            <person name="Holder M."/>
            <person name="Jhangiani S."/>
            <person name="Johnson A."/>
            <person name="Khan Z."/>
            <person name="Li Z."/>
            <person name="Liu W."/>
            <person name="Liu X."/>
            <person name="Perez L."/>
            <person name="Shen H."/>
            <person name="Wang Q."/>
            <person name="Watt J."/>
            <person name="Xi L."/>
            <person name="Xin Y."/>
            <person name="Zhou J."/>
            <person name="Deng J."/>
            <person name="Jiang H."/>
            <person name="Liu Y."/>
            <person name="Qu J."/>
            <person name="Song X.-Z."/>
            <person name="Zhang L."/>
            <person name="Villasana D."/>
            <person name="Johnson A."/>
            <person name="Liu J."/>
            <person name="Liyanage D."/>
            <person name="Lorensuhewa L."/>
            <person name="Robinson T."/>
            <person name="Song A."/>
            <person name="Song B.-B."/>
            <person name="Dinh H."/>
            <person name="Thornton R."/>
            <person name="Coyle M."/>
            <person name="Francisco L."/>
            <person name="Jackson L."/>
            <person name="Javaid M."/>
            <person name="Korchina V."/>
            <person name="Kovar C."/>
            <person name="Mata R."/>
            <person name="Mathew T."/>
            <person name="Ngo R."/>
            <person name="Nguyen L."/>
            <person name="Nguyen N."/>
            <person name="Okwuonu G."/>
            <person name="Ongeri F."/>
            <person name="Pham C."/>
            <person name="Simmons D."/>
            <person name="Wilczek-Boney K."/>
            <person name="Hale W."/>
            <person name="Jakkamsetti A."/>
            <person name="Pham P."/>
            <person name="Ruth R."/>
            <person name="San Lucas F."/>
            <person name="Warren J."/>
            <person name="Zhang J."/>
            <person name="Zhao Z."/>
            <person name="Zhou C."/>
            <person name="Zhu D."/>
            <person name="Lee S."/>
            <person name="Bess C."/>
            <person name="Blankenburg K."/>
            <person name="Forbes L."/>
            <person name="Fu Q."/>
            <person name="Gubbala S."/>
            <person name="Hirani K."/>
            <person name="Jayaseelan J.C."/>
            <person name="Lara F."/>
            <person name="Munidasa M."/>
            <person name="Palculict T."/>
            <person name="Patil S."/>
            <person name="Pu L.-L."/>
            <person name="Saada N."/>
            <person name="Tang L."/>
            <person name="Weissenberger G."/>
            <person name="Zhu Y."/>
            <person name="Hemphill L."/>
            <person name="Shang Y."/>
            <person name="Youmans B."/>
            <person name="Ayvaz T."/>
            <person name="Ross M."/>
            <person name="Santibanez J."/>
            <person name="Aqrawi P."/>
            <person name="Gross S."/>
            <person name="Joshi V."/>
            <person name="Fowler G."/>
            <person name="Nazareth L."/>
            <person name="Reid J."/>
            <person name="Worley K."/>
            <person name="Petrosino J."/>
            <person name="Highlander S."/>
            <person name="Gibbs R."/>
        </authorList>
    </citation>
    <scope>NUCLEOTIDE SEQUENCE [LARGE SCALE GENOMIC DNA]</scope>
    <source>
        <strain evidence="1">ATCC 33707</strain>
    </source>
</reference>
<comment type="caution">
    <text evidence="1">The sequence shown here is derived from an EMBL/GenBank/DDBJ whole genome shotgun (WGS) entry which is preliminary data.</text>
</comment>
<evidence type="ECO:0000313" key="1">
    <source>
        <dbReference type="EMBL" id="EGD22881.1"/>
    </source>
</evidence>
<dbReference type="AlphaFoldDB" id="E9T4K9"/>
<dbReference type="EMBL" id="ADNW02000014">
    <property type="protein sequence ID" value="EGD22881.1"/>
    <property type="molecule type" value="Genomic_DNA"/>
</dbReference>
<protein>
    <submittedName>
        <fullName evidence="1">Uncharacterized protein</fullName>
    </submittedName>
</protein>
<name>E9T4K9_RHOHA</name>
<dbReference type="Proteomes" id="UP000004245">
    <property type="component" value="Unassembled WGS sequence"/>
</dbReference>
<dbReference type="HOGENOM" id="CLU_3122062_0_0_11"/>
<proteinExistence type="predicted"/>